<sequence length="207" mass="23846">MAEDANTSHIRFSTLDEYREYGKQNLLTRNHSDEQKRAIGWYTRHGFKAANPYLRSGRDPDSVPWADELPDIDRNITLIDESMRPLPHSIVVTREVDKDAFRKKIRRLKRLGKLKGRTEGDDAYMSTSLAPKPLRYSTPKPIVLRLHVPQGTPAIYTGPYSQFGDEEAELLLARGLRYRIDKVEFDESDGRGRWWIDAHVLLPGSAR</sequence>
<evidence type="ECO:0000259" key="1">
    <source>
        <dbReference type="Pfam" id="PF03496"/>
    </source>
</evidence>
<organism evidence="2 3">
    <name type="scientific">Nocardia donostiensis</name>
    <dbReference type="NCBI Taxonomy" id="1538463"/>
    <lineage>
        <taxon>Bacteria</taxon>
        <taxon>Bacillati</taxon>
        <taxon>Actinomycetota</taxon>
        <taxon>Actinomycetes</taxon>
        <taxon>Mycobacteriales</taxon>
        <taxon>Nocardiaceae</taxon>
        <taxon>Nocardia</taxon>
    </lineage>
</organism>
<dbReference type="SUPFAM" id="SSF56399">
    <property type="entry name" value="ADP-ribosylation"/>
    <property type="match status" value="1"/>
</dbReference>
<reference evidence="2 3" key="1">
    <citation type="journal article" date="2016" name="Antonie Van Leeuwenhoek">
        <title>Nocardia donostiensis sp. nov., isolated from human respiratory specimens.</title>
        <authorList>
            <person name="Ercibengoa M."/>
            <person name="Bell M."/>
            <person name="Marimon J.M."/>
            <person name="Humrighouse B."/>
            <person name="Klenk H.P."/>
            <person name="Potter G."/>
            <person name="Perez-Trallero E."/>
        </authorList>
    </citation>
    <scope>NUCLEOTIDE SEQUENCE [LARGE SCALE GENOMIC DNA]</scope>
    <source>
        <strain evidence="2 3">X1655</strain>
    </source>
</reference>
<dbReference type="InterPro" id="IPR003540">
    <property type="entry name" value="ADP-ribosyltransferase"/>
</dbReference>
<protein>
    <recommendedName>
        <fullName evidence="1">ADP ribosyltransferase domain-containing protein</fullName>
    </recommendedName>
</protein>
<feature type="domain" description="ADP ribosyltransferase" evidence="1">
    <location>
        <begin position="21"/>
        <end position="202"/>
    </location>
</feature>
<keyword evidence="3" id="KW-1185">Reference proteome</keyword>
<evidence type="ECO:0000313" key="2">
    <source>
        <dbReference type="EMBL" id="ONM46608.1"/>
    </source>
</evidence>
<dbReference type="AlphaFoldDB" id="A0A1W0AQI5"/>
<dbReference type="PROSITE" id="PS51996">
    <property type="entry name" value="TR_MART"/>
    <property type="match status" value="1"/>
</dbReference>
<dbReference type="STRING" id="1538463.B0T36_24465"/>
<dbReference type="Pfam" id="PF03496">
    <property type="entry name" value="ADPrib_exo_Tox"/>
    <property type="match status" value="1"/>
</dbReference>
<proteinExistence type="predicted"/>
<dbReference type="Gene3D" id="3.90.176.10">
    <property type="entry name" value="Toxin ADP-ribosyltransferase, Chain A, domain 1"/>
    <property type="match status" value="1"/>
</dbReference>
<gene>
    <name evidence="2" type="ORF">B0T46_22080</name>
</gene>
<comment type="caution">
    <text evidence="2">The sequence shown here is derived from an EMBL/GenBank/DDBJ whole genome shotgun (WGS) entry which is preliminary data.</text>
</comment>
<accession>A0A1W0AQI5</accession>
<dbReference type="EMBL" id="MUMY01000022">
    <property type="protein sequence ID" value="ONM46608.1"/>
    <property type="molecule type" value="Genomic_DNA"/>
</dbReference>
<dbReference type="Proteomes" id="UP000188836">
    <property type="component" value="Unassembled WGS sequence"/>
</dbReference>
<evidence type="ECO:0000313" key="3">
    <source>
        <dbReference type="Proteomes" id="UP000188836"/>
    </source>
</evidence>
<dbReference type="GO" id="GO:0005576">
    <property type="term" value="C:extracellular region"/>
    <property type="evidence" value="ECO:0007669"/>
    <property type="project" value="InterPro"/>
</dbReference>
<name>A0A1W0AQI5_9NOCA</name>